<reference evidence="1" key="2">
    <citation type="journal article" date="2015" name="Fish Shellfish Immunol.">
        <title>Early steps in the European eel (Anguilla anguilla)-Vibrio vulnificus interaction in the gills: Role of the RtxA13 toxin.</title>
        <authorList>
            <person name="Callol A."/>
            <person name="Pajuelo D."/>
            <person name="Ebbesson L."/>
            <person name="Teles M."/>
            <person name="MacKenzie S."/>
            <person name="Amaro C."/>
        </authorList>
    </citation>
    <scope>NUCLEOTIDE SEQUENCE</scope>
</reference>
<organism evidence="1">
    <name type="scientific">Anguilla anguilla</name>
    <name type="common">European freshwater eel</name>
    <name type="synonym">Muraena anguilla</name>
    <dbReference type="NCBI Taxonomy" id="7936"/>
    <lineage>
        <taxon>Eukaryota</taxon>
        <taxon>Metazoa</taxon>
        <taxon>Chordata</taxon>
        <taxon>Craniata</taxon>
        <taxon>Vertebrata</taxon>
        <taxon>Euteleostomi</taxon>
        <taxon>Actinopterygii</taxon>
        <taxon>Neopterygii</taxon>
        <taxon>Teleostei</taxon>
        <taxon>Anguilliformes</taxon>
        <taxon>Anguillidae</taxon>
        <taxon>Anguilla</taxon>
    </lineage>
</organism>
<protein>
    <submittedName>
        <fullName evidence="1">Uncharacterized protein</fullName>
    </submittedName>
</protein>
<dbReference type="EMBL" id="GBXM01007966">
    <property type="protein sequence ID" value="JAI00612.1"/>
    <property type="molecule type" value="Transcribed_RNA"/>
</dbReference>
<evidence type="ECO:0000313" key="1">
    <source>
        <dbReference type="EMBL" id="JAI00612.1"/>
    </source>
</evidence>
<accession>A0A0E9XDS5</accession>
<dbReference type="AlphaFoldDB" id="A0A0E9XDS5"/>
<sequence>MEQKADPRSGAGGILYSHRSAKEWQLMHCRRGSEMHHLNVKAIYLFKHYSS</sequence>
<reference evidence="1" key="1">
    <citation type="submission" date="2014-11" db="EMBL/GenBank/DDBJ databases">
        <authorList>
            <person name="Amaro Gonzalez C."/>
        </authorList>
    </citation>
    <scope>NUCLEOTIDE SEQUENCE</scope>
</reference>
<name>A0A0E9XDS5_ANGAN</name>
<proteinExistence type="predicted"/>